<name>A0AAN6Z9B7_9PEZI</name>
<comment type="caution">
    <text evidence="1">The sequence shown here is derived from an EMBL/GenBank/DDBJ whole genome shotgun (WGS) entry which is preliminary data.</text>
</comment>
<feature type="non-terminal residue" evidence="1">
    <location>
        <position position="1"/>
    </location>
</feature>
<sequence>FGGHILLLEIRRCCYNCLRNTSGLRVVGIANFANYTGLPQAWLCEHLPDVHAIPGTYSEPQ</sequence>
<keyword evidence="2" id="KW-1185">Reference proteome</keyword>
<proteinExistence type="predicted"/>
<evidence type="ECO:0000313" key="1">
    <source>
        <dbReference type="EMBL" id="KAK4129696.1"/>
    </source>
</evidence>
<evidence type="ECO:0000313" key="2">
    <source>
        <dbReference type="Proteomes" id="UP001302602"/>
    </source>
</evidence>
<dbReference type="EMBL" id="MU853223">
    <property type="protein sequence ID" value="KAK4129696.1"/>
    <property type="molecule type" value="Genomic_DNA"/>
</dbReference>
<organism evidence="1 2">
    <name type="scientific">Parathielavia appendiculata</name>
    <dbReference type="NCBI Taxonomy" id="2587402"/>
    <lineage>
        <taxon>Eukaryota</taxon>
        <taxon>Fungi</taxon>
        <taxon>Dikarya</taxon>
        <taxon>Ascomycota</taxon>
        <taxon>Pezizomycotina</taxon>
        <taxon>Sordariomycetes</taxon>
        <taxon>Sordariomycetidae</taxon>
        <taxon>Sordariales</taxon>
        <taxon>Chaetomiaceae</taxon>
        <taxon>Parathielavia</taxon>
    </lineage>
</organism>
<dbReference type="GeneID" id="87824723"/>
<dbReference type="AlphaFoldDB" id="A0AAN6Z9B7"/>
<reference evidence="1" key="2">
    <citation type="submission" date="2023-05" db="EMBL/GenBank/DDBJ databases">
        <authorList>
            <consortium name="Lawrence Berkeley National Laboratory"/>
            <person name="Steindorff A."/>
            <person name="Hensen N."/>
            <person name="Bonometti L."/>
            <person name="Westerberg I."/>
            <person name="Brannstrom I.O."/>
            <person name="Guillou S."/>
            <person name="Cros-Aarteil S."/>
            <person name="Calhoun S."/>
            <person name="Haridas S."/>
            <person name="Kuo A."/>
            <person name="Mondo S."/>
            <person name="Pangilinan J."/>
            <person name="Riley R."/>
            <person name="Labutti K."/>
            <person name="Andreopoulos B."/>
            <person name="Lipzen A."/>
            <person name="Chen C."/>
            <person name="Yanf M."/>
            <person name="Daum C."/>
            <person name="Ng V."/>
            <person name="Clum A."/>
            <person name="Ohm R."/>
            <person name="Martin F."/>
            <person name="Silar P."/>
            <person name="Natvig D."/>
            <person name="Lalanne C."/>
            <person name="Gautier V."/>
            <person name="Ament-Velasquez S.L."/>
            <person name="Kruys A."/>
            <person name="Hutchinson M.I."/>
            <person name="Powell A.J."/>
            <person name="Barry K."/>
            <person name="Miller A.N."/>
            <person name="Grigoriev I.V."/>
            <person name="Debuchy R."/>
            <person name="Gladieux P."/>
            <person name="Thoren M.H."/>
            <person name="Johannesson H."/>
        </authorList>
    </citation>
    <scope>NUCLEOTIDE SEQUENCE</scope>
    <source>
        <strain evidence="1">CBS 731.68</strain>
    </source>
</reference>
<dbReference type="Proteomes" id="UP001302602">
    <property type="component" value="Unassembled WGS sequence"/>
</dbReference>
<feature type="non-terminal residue" evidence="1">
    <location>
        <position position="61"/>
    </location>
</feature>
<protein>
    <submittedName>
        <fullName evidence="1">Uncharacterized protein</fullName>
    </submittedName>
</protein>
<dbReference type="RefSeq" id="XP_062653467.1">
    <property type="nucleotide sequence ID" value="XM_062787953.1"/>
</dbReference>
<reference evidence="1" key="1">
    <citation type="journal article" date="2023" name="Mol. Phylogenet. Evol.">
        <title>Genome-scale phylogeny and comparative genomics of the fungal order Sordariales.</title>
        <authorList>
            <person name="Hensen N."/>
            <person name="Bonometti L."/>
            <person name="Westerberg I."/>
            <person name="Brannstrom I.O."/>
            <person name="Guillou S."/>
            <person name="Cros-Aarteil S."/>
            <person name="Calhoun S."/>
            <person name="Haridas S."/>
            <person name="Kuo A."/>
            <person name="Mondo S."/>
            <person name="Pangilinan J."/>
            <person name="Riley R."/>
            <person name="LaButti K."/>
            <person name="Andreopoulos B."/>
            <person name="Lipzen A."/>
            <person name="Chen C."/>
            <person name="Yan M."/>
            <person name="Daum C."/>
            <person name="Ng V."/>
            <person name="Clum A."/>
            <person name="Steindorff A."/>
            <person name="Ohm R.A."/>
            <person name="Martin F."/>
            <person name="Silar P."/>
            <person name="Natvig D.O."/>
            <person name="Lalanne C."/>
            <person name="Gautier V."/>
            <person name="Ament-Velasquez S.L."/>
            <person name="Kruys A."/>
            <person name="Hutchinson M.I."/>
            <person name="Powell A.J."/>
            <person name="Barry K."/>
            <person name="Miller A.N."/>
            <person name="Grigoriev I.V."/>
            <person name="Debuchy R."/>
            <person name="Gladieux P."/>
            <person name="Hiltunen Thoren M."/>
            <person name="Johannesson H."/>
        </authorList>
    </citation>
    <scope>NUCLEOTIDE SEQUENCE</scope>
    <source>
        <strain evidence="1">CBS 731.68</strain>
    </source>
</reference>
<accession>A0AAN6Z9B7</accession>
<gene>
    <name evidence="1" type="ORF">N657DRAFT_556952</name>
</gene>